<keyword evidence="2" id="KW-1185">Reference proteome</keyword>
<sequence>MSNESFTDARRISKRRKKGDKYGYKLTYMDAGDKLTYWKRGLDCSIATKKGECATATGDRRWSWRAIGSGATVECGGGA</sequence>
<organism evidence="1 2">
    <name type="scientific">Linum trigynum</name>
    <dbReference type="NCBI Taxonomy" id="586398"/>
    <lineage>
        <taxon>Eukaryota</taxon>
        <taxon>Viridiplantae</taxon>
        <taxon>Streptophyta</taxon>
        <taxon>Embryophyta</taxon>
        <taxon>Tracheophyta</taxon>
        <taxon>Spermatophyta</taxon>
        <taxon>Magnoliopsida</taxon>
        <taxon>eudicotyledons</taxon>
        <taxon>Gunneridae</taxon>
        <taxon>Pentapetalae</taxon>
        <taxon>rosids</taxon>
        <taxon>fabids</taxon>
        <taxon>Malpighiales</taxon>
        <taxon>Linaceae</taxon>
        <taxon>Linum</taxon>
    </lineage>
</organism>
<evidence type="ECO:0000313" key="2">
    <source>
        <dbReference type="Proteomes" id="UP001497516"/>
    </source>
</evidence>
<dbReference type="AlphaFoldDB" id="A0AAV2F450"/>
<reference evidence="1 2" key="1">
    <citation type="submission" date="2024-04" db="EMBL/GenBank/DDBJ databases">
        <authorList>
            <person name="Fracassetti M."/>
        </authorList>
    </citation>
    <scope>NUCLEOTIDE SEQUENCE [LARGE SCALE GENOMIC DNA]</scope>
</reference>
<name>A0AAV2F450_9ROSI</name>
<evidence type="ECO:0000313" key="1">
    <source>
        <dbReference type="EMBL" id="CAL1392573.1"/>
    </source>
</evidence>
<protein>
    <submittedName>
        <fullName evidence="1">Uncharacterized protein</fullName>
    </submittedName>
</protein>
<dbReference type="Proteomes" id="UP001497516">
    <property type="component" value="Chromosome 6"/>
</dbReference>
<dbReference type="EMBL" id="OZ034819">
    <property type="protein sequence ID" value="CAL1392573.1"/>
    <property type="molecule type" value="Genomic_DNA"/>
</dbReference>
<proteinExistence type="predicted"/>
<accession>A0AAV2F450</accession>
<gene>
    <name evidence="1" type="ORF">LTRI10_LOCUS33208</name>
</gene>